<dbReference type="RefSeq" id="WP_073409013.1">
    <property type="nucleotide sequence ID" value="NZ_FQWH01000003.1"/>
</dbReference>
<gene>
    <name evidence="2" type="ORF">SAMN05444388_103301</name>
</gene>
<sequence length="278" mass="32373">MNLKISIITINYNNASGLKKTIESISSQTYKEFEFIVIDGGSTDESKDIILKSGDTISYWVSEKDKGVYHAMNKGIKAATGDYVLFINSGDYLHDEKVIQNLVNNLLETDEIVYGNVLLRNEIKNWEAIQEHPSKLNFSYFFNRTICHQVCLFKRSLFDTIFLFNESYKISSDWEFLIYAIYIEKVNCRKIELLLSVYDTTGISGNPSFKQIAARERKETIEKFFPLFEDDYKLLSKYSSNRSKQLLLIEKSVFFRKIVSVFFKVIMLFIPKDKTECK</sequence>
<dbReference type="PANTHER" id="PTHR22916">
    <property type="entry name" value="GLYCOSYLTRANSFERASE"/>
    <property type="match status" value="1"/>
</dbReference>
<feature type="domain" description="Glycosyltransferase 2-like" evidence="1">
    <location>
        <begin position="6"/>
        <end position="145"/>
    </location>
</feature>
<name>A0A1M5L2A5_FLAJO</name>
<keyword evidence="2" id="KW-0808">Transferase</keyword>
<dbReference type="SUPFAM" id="SSF53448">
    <property type="entry name" value="Nucleotide-diphospho-sugar transferases"/>
    <property type="match status" value="1"/>
</dbReference>
<dbReference type="InterPro" id="IPR029044">
    <property type="entry name" value="Nucleotide-diphossugar_trans"/>
</dbReference>
<dbReference type="Proteomes" id="UP000184112">
    <property type="component" value="Unassembled WGS sequence"/>
</dbReference>
<accession>A0A1M5L2A5</accession>
<evidence type="ECO:0000259" key="1">
    <source>
        <dbReference type="Pfam" id="PF00535"/>
    </source>
</evidence>
<dbReference type="EMBL" id="FQWH01000003">
    <property type="protein sequence ID" value="SHG59060.1"/>
    <property type="molecule type" value="Genomic_DNA"/>
</dbReference>
<reference evidence="2 3" key="1">
    <citation type="submission" date="2016-11" db="EMBL/GenBank/DDBJ databases">
        <authorList>
            <person name="Jaros S."/>
            <person name="Januszkiewicz K."/>
            <person name="Wedrychowicz H."/>
        </authorList>
    </citation>
    <scope>NUCLEOTIDE SEQUENCE [LARGE SCALE GENOMIC DNA]</scope>
    <source>
        <strain evidence="2 3">DSM 6792</strain>
    </source>
</reference>
<protein>
    <submittedName>
        <fullName evidence="2">Glycosyltransferase involved in cell wall bisynthesis</fullName>
    </submittedName>
</protein>
<organism evidence="2 3">
    <name type="scientific">Flavobacterium johnsoniae</name>
    <name type="common">Cytophaga johnsonae</name>
    <dbReference type="NCBI Taxonomy" id="986"/>
    <lineage>
        <taxon>Bacteria</taxon>
        <taxon>Pseudomonadati</taxon>
        <taxon>Bacteroidota</taxon>
        <taxon>Flavobacteriia</taxon>
        <taxon>Flavobacteriales</taxon>
        <taxon>Flavobacteriaceae</taxon>
        <taxon>Flavobacterium</taxon>
    </lineage>
</organism>
<evidence type="ECO:0000313" key="3">
    <source>
        <dbReference type="Proteomes" id="UP000184112"/>
    </source>
</evidence>
<dbReference type="CDD" id="cd06433">
    <property type="entry name" value="GT_2_WfgS_like"/>
    <property type="match status" value="1"/>
</dbReference>
<evidence type="ECO:0000313" key="2">
    <source>
        <dbReference type="EMBL" id="SHG59060.1"/>
    </source>
</evidence>
<dbReference type="Pfam" id="PF00535">
    <property type="entry name" value="Glycos_transf_2"/>
    <property type="match status" value="1"/>
</dbReference>
<dbReference type="AlphaFoldDB" id="A0A1M5L2A5"/>
<dbReference type="InterPro" id="IPR001173">
    <property type="entry name" value="Glyco_trans_2-like"/>
</dbReference>
<proteinExistence type="predicted"/>
<dbReference type="PANTHER" id="PTHR22916:SF67">
    <property type="entry name" value="COLANIC ACID BIOSYNTHESIS GLYCOSYL TRANSFERASE WCAE-RELATED"/>
    <property type="match status" value="1"/>
</dbReference>
<dbReference type="Gene3D" id="3.90.550.10">
    <property type="entry name" value="Spore Coat Polysaccharide Biosynthesis Protein SpsA, Chain A"/>
    <property type="match status" value="1"/>
</dbReference>
<dbReference type="GO" id="GO:0016758">
    <property type="term" value="F:hexosyltransferase activity"/>
    <property type="evidence" value="ECO:0007669"/>
    <property type="project" value="UniProtKB-ARBA"/>
</dbReference>